<protein>
    <recommendedName>
        <fullName evidence="3">SprT-like family protein</fullName>
    </recommendedName>
</protein>
<dbReference type="RefSeq" id="WP_088185020.1">
    <property type="nucleotide sequence ID" value="NZ_JACIIY010000024.1"/>
</dbReference>
<evidence type="ECO:0008006" key="3">
    <source>
        <dbReference type="Google" id="ProtNLM"/>
    </source>
</evidence>
<reference evidence="1 2" key="1">
    <citation type="journal article" date="2015" name="Stand. Genomic Sci.">
        <title>Genomic Encyclopedia of Bacterial and Archaeal Type Strains, Phase III: the genomes of soil and plant-associated and newly described type strains.</title>
        <authorList>
            <person name="Whitman W.B."/>
            <person name="Woyke T."/>
            <person name="Klenk H.P."/>
            <person name="Zhou Y."/>
            <person name="Lilburn T.G."/>
            <person name="Beck B.J."/>
            <person name="De Vos P."/>
            <person name="Vandamme P."/>
            <person name="Eisen J.A."/>
            <person name="Garrity G."/>
            <person name="Hugenholtz P."/>
            <person name="Kyrpides N.C."/>
        </authorList>
    </citation>
    <scope>NUCLEOTIDE SEQUENCE [LARGE SCALE GENOMIC DNA]</scope>
    <source>
        <strain evidence="1 2">CGMCC 1.7748</strain>
    </source>
</reference>
<dbReference type="AlphaFoldDB" id="A0A562K4X6"/>
<name>A0A562K4X6_SPHWJ</name>
<evidence type="ECO:0000313" key="1">
    <source>
        <dbReference type="EMBL" id="TWH90283.1"/>
    </source>
</evidence>
<keyword evidence="2" id="KW-1185">Reference proteome</keyword>
<dbReference type="EMBL" id="VLKK01000022">
    <property type="protein sequence ID" value="TWH90283.1"/>
    <property type="molecule type" value="Genomic_DNA"/>
</dbReference>
<accession>A0A562K4X6</accession>
<comment type="caution">
    <text evidence="1">The sequence shown here is derived from an EMBL/GenBank/DDBJ whole genome shotgun (WGS) entry which is preliminary data.</text>
</comment>
<evidence type="ECO:0000313" key="2">
    <source>
        <dbReference type="Proteomes" id="UP000316624"/>
    </source>
</evidence>
<proteinExistence type="predicted"/>
<dbReference type="Proteomes" id="UP000316624">
    <property type="component" value="Unassembled WGS sequence"/>
</dbReference>
<sequence>MIGRALDAAELREDWLSQLAKAFEPVLAERAGLSFPSYRVTCGFPSKGGELGKKKRVRGQCWSAEASDDQHAEIFISPVEDDPATVAAILAHEMIHAAIPEAGHKRPFQIAAATIGHKAPFTTSEPTPEFMEWAAPIIAQLAPYPHRRLNALAPVGQKKKQTARMLKCACAHCGYTVRTARKWIEEVGAPICPVDDHGRMAHDPLDADEAEDGEQDA</sequence>
<organism evidence="1 2">
    <name type="scientific">Sphingobium wenxiniae (strain DSM 21828 / CGMCC 1.7748 / JZ-1)</name>
    <dbReference type="NCBI Taxonomy" id="595605"/>
    <lineage>
        <taxon>Bacteria</taxon>
        <taxon>Pseudomonadati</taxon>
        <taxon>Pseudomonadota</taxon>
        <taxon>Alphaproteobacteria</taxon>
        <taxon>Sphingomonadales</taxon>
        <taxon>Sphingomonadaceae</taxon>
        <taxon>Sphingobium</taxon>
    </lineage>
</organism>
<gene>
    <name evidence="1" type="ORF">IQ35_03566</name>
</gene>